<dbReference type="Proteomes" id="UP000523007">
    <property type="component" value="Unassembled WGS sequence"/>
</dbReference>
<gene>
    <name evidence="1" type="ORF">F4561_000017</name>
    <name evidence="2" type="ORF">F4561_005601</name>
</gene>
<protein>
    <submittedName>
        <fullName evidence="1">Uncharacterized protein</fullName>
    </submittedName>
</protein>
<keyword evidence="3" id="KW-1185">Reference proteome</keyword>
<evidence type="ECO:0000313" key="3">
    <source>
        <dbReference type="Proteomes" id="UP000523007"/>
    </source>
</evidence>
<proteinExistence type="predicted"/>
<evidence type="ECO:0000313" key="1">
    <source>
        <dbReference type="EMBL" id="MBB4929197.1"/>
    </source>
</evidence>
<organism evidence="1 3">
    <name type="scientific">Lipingzhangella halophila</name>
    <dbReference type="NCBI Taxonomy" id="1783352"/>
    <lineage>
        <taxon>Bacteria</taxon>
        <taxon>Bacillati</taxon>
        <taxon>Actinomycetota</taxon>
        <taxon>Actinomycetes</taxon>
        <taxon>Streptosporangiales</taxon>
        <taxon>Nocardiopsidaceae</taxon>
        <taxon>Lipingzhangella</taxon>
    </lineage>
</organism>
<name>A0A7W7RC01_9ACTN</name>
<dbReference type="EMBL" id="JACHJT010000002">
    <property type="protein sequence ID" value="MBB4934707.1"/>
    <property type="molecule type" value="Genomic_DNA"/>
</dbReference>
<dbReference type="RefSeq" id="WP_184573478.1">
    <property type="nucleotide sequence ID" value="NZ_JACHJT010000001.1"/>
</dbReference>
<accession>A0A7W7RC01</accession>
<reference evidence="1 3" key="1">
    <citation type="submission" date="2020-08" db="EMBL/GenBank/DDBJ databases">
        <title>Sequencing the genomes of 1000 actinobacteria strains.</title>
        <authorList>
            <person name="Klenk H.-P."/>
        </authorList>
    </citation>
    <scope>NUCLEOTIDE SEQUENCE [LARGE SCALE GENOMIC DNA]</scope>
    <source>
        <strain evidence="1 3">DSM 102030</strain>
    </source>
</reference>
<dbReference type="EMBL" id="JACHJT010000001">
    <property type="protein sequence ID" value="MBB4929197.1"/>
    <property type="molecule type" value="Genomic_DNA"/>
</dbReference>
<dbReference type="AlphaFoldDB" id="A0A7W7RC01"/>
<evidence type="ECO:0000313" key="2">
    <source>
        <dbReference type="EMBL" id="MBB4934707.1"/>
    </source>
</evidence>
<comment type="caution">
    <text evidence="1">The sequence shown here is derived from an EMBL/GenBank/DDBJ whole genome shotgun (WGS) entry which is preliminary data.</text>
</comment>
<sequence length="131" mass="14266">MAELSPLNVVVLGLAALGTGLLAHVVATAAGDRYAVMVMPWRFWPRIIRVFPVWFAPGSEVYHPELGRCEVARLDRTPDLSMTWVCVAPLDEEHAGWVPAAHWVPLADLGETPEEAERLDDLDGPEGSGLA</sequence>